<dbReference type="PANTHER" id="PTHR13068">
    <property type="entry name" value="CGI-12 PROTEIN-RELATED"/>
    <property type="match status" value="1"/>
</dbReference>
<keyword evidence="2" id="KW-0804">Transcription</keyword>
<accession>W1NJB1</accession>
<dbReference type="GO" id="GO:0009733">
    <property type="term" value="P:response to auxin"/>
    <property type="evidence" value="ECO:0007669"/>
    <property type="project" value="EnsemblPlants"/>
</dbReference>
<dbReference type="OMA" id="LCKYGLI"/>
<evidence type="ECO:0000256" key="1">
    <source>
        <dbReference type="ARBA" id="ARBA00007692"/>
    </source>
</evidence>
<proteinExistence type="inferred from homology"/>
<evidence type="ECO:0000313" key="5">
    <source>
        <dbReference type="Proteomes" id="UP000017836"/>
    </source>
</evidence>
<dbReference type="Gene3D" id="1.25.70.10">
    <property type="entry name" value="Transcription termination factor 3, mitochondrial"/>
    <property type="match status" value="1"/>
</dbReference>
<dbReference type="SMART" id="SM00733">
    <property type="entry name" value="Mterf"/>
    <property type="match status" value="5"/>
</dbReference>
<evidence type="ECO:0000256" key="3">
    <source>
        <dbReference type="ARBA" id="ARBA00022946"/>
    </source>
</evidence>
<keyword evidence="2" id="KW-0805">Transcription regulation</keyword>
<dbReference type="GO" id="GO:0009507">
    <property type="term" value="C:chloroplast"/>
    <property type="evidence" value="ECO:0000318"/>
    <property type="project" value="GO_Central"/>
</dbReference>
<evidence type="ECO:0000313" key="4">
    <source>
        <dbReference type="EMBL" id="ERM95245.1"/>
    </source>
</evidence>
<comment type="similarity">
    <text evidence="1">Belongs to the mTERF family.</text>
</comment>
<sequence>MRWWRVGSLARRLWEVPTPSSPYFFFDHQFYTSHFLNLSIIASFSEQQLKGGILSSSCRRISHHDPLKFEEVHLIYNRHGFPTASPRQQHRRLLHSLISTSQDCERSLDSLVPLFFSSPKKILKSQYLEKWERFFSQLGNFSNRQTIIEKVLEHSARFQLDPVKSHEILDFLGTFQVSDAVVGEILEASPWLMFLDCQVDLEPKVKVLKDAGIREESIIRMLTKSLSKLASIGLDELVLELDYLMGLGLSKGQLDEVLYEFPDILGLGVDARLKPLVSELERLGFQGDKCQKAIMDDPRVFGMEIGGELSRCFNLLKNLKCRPLIKARILDHGAIRACVRVKTRVDCLCKHGLNHREAFKLLEREPRIITYDLSGIEQKIDFLLNRMGYSIGSLMDAPEYLGVNFEKQIVPRYRVIEYLRSKGGLGFNVDLRCMMKLTRRRFCNLFVKPYPECEKLYGSSKRGMAAETRKSLELWKLFKPEKFPESKEDIKNIKQFMESII</sequence>
<dbReference type="Proteomes" id="UP000017836">
    <property type="component" value="Unassembled WGS sequence"/>
</dbReference>
<dbReference type="KEGG" id="atr:18423125"/>
<dbReference type="Pfam" id="PF02536">
    <property type="entry name" value="mTERF"/>
    <property type="match status" value="1"/>
</dbReference>
<dbReference type="eggNOG" id="KOG1267">
    <property type="taxonomic scope" value="Eukaryota"/>
</dbReference>
<dbReference type="GO" id="GO:0009739">
    <property type="term" value="P:response to gibberellin"/>
    <property type="evidence" value="ECO:0007669"/>
    <property type="project" value="EnsemblPlants"/>
</dbReference>
<gene>
    <name evidence="4" type="ORF">AMTR_s00009p00268840</name>
</gene>
<dbReference type="AlphaFoldDB" id="W1NJB1"/>
<dbReference type="GO" id="GO:0006353">
    <property type="term" value="P:DNA-templated transcription termination"/>
    <property type="evidence" value="ECO:0007669"/>
    <property type="project" value="UniProtKB-KW"/>
</dbReference>
<dbReference type="GO" id="GO:0005739">
    <property type="term" value="C:mitochondrion"/>
    <property type="evidence" value="ECO:0007669"/>
    <property type="project" value="EnsemblPlants"/>
</dbReference>
<keyword evidence="2" id="KW-0806">Transcription termination</keyword>
<dbReference type="GO" id="GO:0009735">
    <property type="term" value="P:response to cytokinin"/>
    <property type="evidence" value="ECO:0007669"/>
    <property type="project" value="EnsemblPlants"/>
</dbReference>
<keyword evidence="3" id="KW-0809">Transit peptide</keyword>
<dbReference type="InterPro" id="IPR003690">
    <property type="entry name" value="MTERF"/>
</dbReference>
<dbReference type="HOGENOM" id="CLU_034145_6_0_1"/>
<protein>
    <submittedName>
        <fullName evidence="4">Uncharacterized protein</fullName>
    </submittedName>
</protein>
<reference evidence="5" key="1">
    <citation type="journal article" date="2013" name="Science">
        <title>The Amborella genome and the evolution of flowering plants.</title>
        <authorList>
            <consortium name="Amborella Genome Project"/>
        </authorList>
    </citation>
    <scope>NUCLEOTIDE SEQUENCE [LARGE SCALE GENOMIC DNA]</scope>
</reference>
<dbReference type="GO" id="GO:0009737">
    <property type="term" value="P:response to abscisic acid"/>
    <property type="evidence" value="ECO:0007669"/>
    <property type="project" value="EnsemblPlants"/>
</dbReference>
<dbReference type="PANTHER" id="PTHR13068:SF23">
    <property type="entry name" value="TRANSCRIPTION TERMINATION FACTOR MTERF15, MITOCHONDRIAL"/>
    <property type="match status" value="1"/>
</dbReference>
<dbReference type="GO" id="GO:0003723">
    <property type="term" value="F:RNA binding"/>
    <property type="evidence" value="ECO:0007669"/>
    <property type="project" value="EnsemblPlants"/>
</dbReference>
<dbReference type="STRING" id="13333.W1NJB1"/>
<name>W1NJB1_AMBTC</name>
<dbReference type="OrthoDB" id="637682at2759"/>
<dbReference type="GO" id="GO:0000394">
    <property type="term" value="P:RNA splicing, via endonucleolytic cleavage and ligation"/>
    <property type="evidence" value="ECO:0007669"/>
    <property type="project" value="EnsemblPlants"/>
</dbReference>
<dbReference type="Gramene" id="ERM95245">
    <property type="protein sequence ID" value="ERM95245"/>
    <property type="gene ID" value="AMTR_s00009p00268840"/>
</dbReference>
<organism evidence="4 5">
    <name type="scientific">Amborella trichopoda</name>
    <dbReference type="NCBI Taxonomy" id="13333"/>
    <lineage>
        <taxon>Eukaryota</taxon>
        <taxon>Viridiplantae</taxon>
        <taxon>Streptophyta</taxon>
        <taxon>Embryophyta</taxon>
        <taxon>Tracheophyta</taxon>
        <taxon>Spermatophyta</taxon>
        <taxon>Magnoliopsida</taxon>
        <taxon>Amborellales</taxon>
        <taxon>Amborellaceae</taxon>
        <taxon>Amborella</taxon>
    </lineage>
</organism>
<keyword evidence="5" id="KW-1185">Reference proteome</keyword>
<dbReference type="GO" id="GO:0009658">
    <property type="term" value="P:chloroplast organization"/>
    <property type="evidence" value="ECO:0000318"/>
    <property type="project" value="GO_Central"/>
</dbReference>
<dbReference type="EMBL" id="KI397501">
    <property type="protein sequence ID" value="ERM95245.1"/>
    <property type="molecule type" value="Genomic_DNA"/>
</dbReference>
<dbReference type="InterPro" id="IPR038538">
    <property type="entry name" value="MTERF_sf"/>
</dbReference>
<evidence type="ECO:0000256" key="2">
    <source>
        <dbReference type="ARBA" id="ARBA00022472"/>
    </source>
</evidence>